<dbReference type="EMBL" id="OOIP01000001">
    <property type="protein sequence ID" value="SPO34752.1"/>
    <property type="molecule type" value="Genomic_DNA"/>
</dbReference>
<sequence>MIRSGLPASGQHDYPPSITIRPPSTHLTTPSSSSKPSRPTPSTLAERSDTVRYRIHPHTQQLSDHRLQVSSYPGPSSSRASDGQLEPIWYRERSLSEDDEIVDQLVDCHTSDVAWTVHRPTRGWYLHLRSPHLPRGTAIALRSANARDDDHSVTPLAFSLRTTIRGEALAQAQPMIDLEAPAGSSSSPRKLPLVSVLPRQAHEMSREGAGRAKRRDDYVPTSPPDIAAEARATGRAETAHAGHARKRSAAGSGTHSYGSRKAFARSELATGDPTIEEDDEGDTSTAARSGPSESTEPAVNGRHKAPRSPHADRPYSPVEPRPFGSGIWSQHSAMPKGKARLLEPGPMDCTFVLCDGARQPFISHAPSSIRAGHNSGSAASPSIALAGKQGWARWAWNLLPRDVRPVLPLDTDKSFSLWWIDPPLIVDQQGPSATAAEGGAATTTTRPIEVLRFVDESGWWLWDAGTRGGLTVQQKAVEAIGLQQQFWIATALAYLDFLETKDGYEAAKEG</sequence>
<protein>
    <submittedName>
        <fullName evidence="2">Uncharacterized protein</fullName>
    </submittedName>
</protein>
<dbReference type="AlphaFoldDB" id="A0A5C3ERM3"/>
<keyword evidence="3" id="KW-1185">Reference proteome</keyword>
<name>A0A5C3ERM3_9BASI</name>
<feature type="compositionally biased region" description="Polar residues" evidence="1">
    <location>
        <begin position="283"/>
        <end position="297"/>
    </location>
</feature>
<feature type="compositionally biased region" description="Low complexity" evidence="1">
    <location>
        <begin position="22"/>
        <end position="43"/>
    </location>
</feature>
<feature type="compositionally biased region" description="Basic and acidic residues" evidence="1">
    <location>
        <begin position="200"/>
        <end position="218"/>
    </location>
</feature>
<evidence type="ECO:0000256" key="1">
    <source>
        <dbReference type="SAM" id="MobiDB-lite"/>
    </source>
</evidence>
<reference evidence="2 3" key="1">
    <citation type="submission" date="2018-03" db="EMBL/GenBank/DDBJ databases">
        <authorList>
            <person name="Guldener U."/>
        </authorList>
    </citation>
    <scope>NUCLEOTIDE SEQUENCE [LARGE SCALE GENOMIC DNA]</scope>
    <source>
        <strain evidence="2 3">DAOM196992</strain>
    </source>
</reference>
<feature type="region of interest" description="Disordered" evidence="1">
    <location>
        <begin position="195"/>
        <end position="331"/>
    </location>
</feature>
<dbReference type="Proteomes" id="UP000323386">
    <property type="component" value="Unassembled WGS sequence"/>
</dbReference>
<feature type="compositionally biased region" description="Low complexity" evidence="1">
    <location>
        <begin position="70"/>
        <end position="81"/>
    </location>
</feature>
<feature type="region of interest" description="Disordered" evidence="1">
    <location>
        <begin position="1"/>
        <end position="85"/>
    </location>
</feature>
<gene>
    <name evidence="2" type="ORF">PSFLO_00223</name>
</gene>
<accession>A0A5C3ERM3</accession>
<evidence type="ECO:0000313" key="3">
    <source>
        <dbReference type="Proteomes" id="UP000323386"/>
    </source>
</evidence>
<organism evidence="2 3">
    <name type="scientific">Pseudozyma flocculosa</name>
    <dbReference type="NCBI Taxonomy" id="84751"/>
    <lineage>
        <taxon>Eukaryota</taxon>
        <taxon>Fungi</taxon>
        <taxon>Dikarya</taxon>
        <taxon>Basidiomycota</taxon>
        <taxon>Ustilaginomycotina</taxon>
        <taxon>Ustilaginomycetes</taxon>
        <taxon>Ustilaginales</taxon>
        <taxon>Ustilaginaceae</taxon>
        <taxon>Pseudozyma</taxon>
    </lineage>
</organism>
<evidence type="ECO:0000313" key="2">
    <source>
        <dbReference type="EMBL" id="SPO34752.1"/>
    </source>
</evidence>
<dbReference type="OrthoDB" id="3362250at2759"/>
<proteinExistence type="predicted"/>